<dbReference type="OrthoDB" id="4508658at2759"/>
<dbReference type="Proteomes" id="UP000662466">
    <property type="component" value="Unassembled WGS sequence"/>
</dbReference>
<name>A0A8H6P9L8_9EURO</name>
<evidence type="ECO:0000313" key="3">
    <source>
        <dbReference type="EMBL" id="KAF7122227.1"/>
    </source>
</evidence>
<gene>
    <name evidence="3" type="ORF">CNMCM5793_000184</name>
    <name evidence="4" type="ORF">CNMCM6106_001140</name>
</gene>
<evidence type="ECO:0000256" key="2">
    <source>
        <dbReference type="SAM" id="SignalP"/>
    </source>
</evidence>
<proteinExistence type="predicted"/>
<evidence type="ECO:0000256" key="1">
    <source>
        <dbReference type="SAM" id="MobiDB-lite"/>
    </source>
</evidence>
<dbReference type="EMBL" id="JACBAF010002183">
    <property type="protein sequence ID" value="KAF7164728.1"/>
    <property type="molecule type" value="Genomic_DNA"/>
</dbReference>
<evidence type="ECO:0000313" key="5">
    <source>
        <dbReference type="Proteomes" id="UP000630445"/>
    </source>
</evidence>
<keyword evidence="2" id="KW-0732">Signal</keyword>
<feature type="chain" id="PRO_5036266601" description="Secreted protein" evidence="2">
    <location>
        <begin position="23"/>
        <end position="106"/>
    </location>
</feature>
<dbReference type="AlphaFoldDB" id="A0A8H6P9L8"/>
<comment type="caution">
    <text evidence="3">The sequence shown here is derived from an EMBL/GenBank/DDBJ whole genome shotgun (WGS) entry which is preliminary data.</text>
</comment>
<accession>A0A8H6P9L8</accession>
<evidence type="ECO:0008006" key="6">
    <source>
        <dbReference type="Google" id="ProtNLM"/>
    </source>
</evidence>
<dbReference type="Proteomes" id="UP000630445">
    <property type="component" value="Unassembled WGS sequence"/>
</dbReference>
<keyword evidence="5" id="KW-1185">Reference proteome</keyword>
<protein>
    <recommendedName>
        <fullName evidence="6">Secreted protein</fullName>
    </recommendedName>
</protein>
<reference evidence="3" key="1">
    <citation type="submission" date="2020-06" db="EMBL/GenBank/DDBJ databases">
        <title>Draft genome sequences of strains closely related to Aspergillus parafelis and Aspergillus hiratsukae.</title>
        <authorList>
            <person name="Dos Santos R.A.C."/>
            <person name="Rivero-Menendez O."/>
            <person name="Steenwyk J.L."/>
            <person name="Mead M.E."/>
            <person name="Goldman G.H."/>
            <person name="Alastruey-Izquierdo A."/>
            <person name="Rokas A."/>
        </authorList>
    </citation>
    <scope>NUCLEOTIDE SEQUENCE</scope>
    <source>
        <strain evidence="3">CNM-CM5793</strain>
        <strain evidence="4">CNM-CM6106</strain>
    </source>
</reference>
<organism evidence="3 5">
    <name type="scientific">Aspergillus hiratsukae</name>
    <dbReference type="NCBI Taxonomy" id="1194566"/>
    <lineage>
        <taxon>Eukaryota</taxon>
        <taxon>Fungi</taxon>
        <taxon>Dikarya</taxon>
        <taxon>Ascomycota</taxon>
        <taxon>Pezizomycotina</taxon>
        <taxon>Eurotiomycetes</taxon>
        <taxon>Eurotiomycetidae</taxon>
        <taxon>Eurotiales</taxon>
        <taxon>Aspergillaceae</taxon>
        <taxon>Aspergillus</taxon>
        <taxon>Aspergillus subgen. Fumigati</taxon>
    </lineage>
</organism>
<feature type="compositionally biased region" description="Low complexity" evidence="1">
    <location>
        <begin position="76"/>
        <end position="97"/>
    </location>
</feature>
<feature type="signal peptide" evidence="2">
    <location>
        <begin position="1"/>
        <end position="22"/>
    </location>
</feature>
<dbReference type="EMBL" id="JACBAD010002026">
    <property type="protein sequence ID" value="KAF7122227.1"/>
    <property type="molecule type" value="Genomic_DNA"/>
</dbReference>
<sequence>MQIKALLCVSLASGAVAQLCDANELYCGWYLSNNIGKYTSNPEERKYSATYLEHCAFNCTGPIAACATAPSPDPEPTTTSTTMTTTKHTGRPTTTKPSGSQSTKPY</sequence>
<evidence type="ECO:0000313" key="4">
    <source>
        <dbReference type="EMBL" id="KAF7164728.1"/>
    </source>
</evidence>
<feature type="region of interest" description="Disordered" evidence="1">
    <location>
        <begin position="69"/>
        <end position="106"/>
    </location>
</feature>